<organism evidence="4 5">
    <name type="scientific">Salirhabdus euzebyi</name>
    <dbReference type="NCBI Taxonomy" id="394506"/>
    <lineage>
        <taxon>Bacteria</taxon>
        <taxon>Bacillati</taxon>
        <taxon>Bacillota</taxon>
        <taxon>Bacilli</taxon>
        <taxon>Bacillales</taxon>
        <taxon>Bacillaceae</taxon>
        <taxon>Salirhabdus</taxon>
    </lineage>
</organism>
<dbReference type="EMBL" id="JACHGH010000011">
    <property type="protein sequence ID" value="MBB6454684.1"/>
    <property type="molecule type" value="Genomic_DNA"/>
</dbReference>
<dbReference type="InterPro" id="IPR024425">
    <property type="entry name" value="LiaF-like_C"/>
</dbReference>
<dbReference type="InterPro" id="IPR054331">
    <property type="entry name" value="LiaF_TM"/>
</dbReference>
<dbReference type="InterPro" id="IPR016975">
    <property type="entry name" value="Cell_wall_LiaF"/>
</dbReference>
<dbReference type="AlphaFoldDB" id="A0A841Q8P2"/>
<accession>A0A841Q8P2</accession>
<gene>
    <name evidence="4" type="ORF">HNQ94_003173</name>
</gene>
<feature type="domain" description="Cell wall-active antibiotics response LiaF-like C-terminal" evidence="2">
    <location>
        <begin position="144"/>
        <end position="256"/>
    </location>
</feature>
<comment type="caution">
    <text evidence="4">The sequence shown here is derived from an EMBL/GenBank/DDBJ whole genome shotgun (WGS) entry which is preliminary data.</text>
</comment>
<evidence type="ECO:0000256" key="1">
    <source>
        <dbReference type="SAM" id="Phobius"/>
    </source>
</evidence>
<keyword evidence="1" id="KW-0472">Membrane</keyword>
<dbReference type="RefSeq" id="WP_174497185.1">
    <property type="nucleotide sequence ID" value="NZ_CADDWK010000012.1"/>
</dbReference>
<dbReference type="PIRSF" id="PIRSF031509">
    <property type="entry name" value="Cell_wall_LiaF/YvqF"/>
    <property type="match status" value="1"/>
</dbReference>
<evidence type="ECO:0000259" key="2">
    <source>
        <dbReference type="Pfam" id="PF09922"/>
    </source>
</evidence>
<feature type="transmembrane region" description="Helical" evidence="1">
    <location>
        <begin position="7"/>
        <end position="30"/>
    </location>
</feature>
<dbReference type="Pfam" id="PF22570">
    <property type="entry name" value="LiaF-TM"/>
    <property type="match status" value="1"/>
</dbReference>
<dbReference type="Pfam" id="PF09922">
    <property type="entry name" value="LiaF-like_C"/>
    <property type="match status" value="1"/>
</dbReference>
<proteinExistence type="predicted"/>
<evidence type="ECO:0000313" key="5">
    <source>
        <dbReference type="Proteomes" id="UP000581688"/>
    </source>
</evidence>
<feature type="domain" description="LiaF transmembrane" evidence="3">
    <location>
        <begin position="13"/>
        <end position="110"/>
    </location>
</feature>
<keyword evidence="1" id="KW-0812">Transmembrane</keyword>
<dbReference type="NCBIfam" id="NF040535">
    <property type="entry name" value="LiaF_C_term"/>
    <property type="match status" value="1"/>
</dbReference>
<dbReference type="Proteomes" id="UP000581688">
    <property type="component" value="Unassembled WGS sequence"/>
</dbReference>
<dbReference type="GO" id="GO:0016020">
    <property type="term" value="C:membrane"/>
    <property type="evidence" value="ECO:0007669"/>
    <property type="project" value="InterPro"/>
</dbReference>
<name>A0A841Q8P2_9BACI</name>
<keyword evidence="5" id="KW-1185">Reference proteome</keyword>
<reference evidence="4 5" key="1">
    <citation type="submission" date="2020-08" db="EMBL/GenBank/DDBJ databases">
        <title>Genomic Encyclopedia of Type Strains, Phase IV (KMG-IV): sequencing the most valuable type-strain genomes for metagenomic binning, comparative biology and taxonomic classification.</title>
        <authorList>
            <person name="Goeker M."/>
        </authorList>
    </citation>
    <scope>NUCLEOTIDE SEQUENCE [LARGE SCALE GENOMIC DNA]</scope>
    <source>
        <strain evidence="4 5">DSM 19612</strain>
    </source>
</reference>
<evidence type="ECO:0000313" key="4">
    <source>
        <dbReference type="EMBL" id="MBB6454684.1"/>
    </source>
</evidence>
<feature type="transmembrane region" description="Helical" evidence="1">
    <location>
        <begin position="96"/>
        <end position="113"/>
    </location>
</feature>
<feature type="transmembrane region" description="Helical" evidence="1">
    <location>
        <begin position="42"/>
        <end position="59"/>
    </location>
</feature>
<protein>
    <submittedName>
        <fullName evidence="4">Lia operon protein LiaF</fullName>
    </submittedName>
</protein>
<dbReference type="InterPro" id="IPR047793">
    <property type="entry name" value="LiaF_C"/>
</dbReference>
<sequence>MKSRSLFTVLLSVTLIGLGVFLILSNFGIISVEISELVSKNWPLLFVIIGLKWFIGGILPGKNGSWTFGSFFIIYGLLVVLGKYDVLDFGFGDIWSLWPLLLIYIGFNSLLFAKGKGEKGKRVKIFTVGNSSSSKDYGKNHKTFVGDQNFSEENWTVEPLQMWTGVGDYYFDFTKAYIPDAETPISIKGWVGDIRMLMPEHLAFQVVASVNVGEIQVVDKKSDGLKKEVVYQTPNYEDATKKLTINLQFQVGDIRIDRV</sequence>
<keyword evidence="1" id="KW-1133">Transmembrane helix</keyword>
<feature type="transmembrane region" description="Helical" evidence="1">
    <location>
        <begin position="66"/>
        <end position="84"/>
    </location>
</feature>
<evidence type="ECO:0000259" key="3">
    <source>
        <dbReference type="Pfam" id="PF22570"/>
    </source>
</evidence>